<evidence type="ECO:0000313" key="2">
    <source>
        <dbReference type="EMBL" id="KAG2605178.1"/>
    </source>
</evidence>
<feature type="region of interest" description="Disordered" evidence="1">
    <location>
        <begin position="229"/>
        <end position="266"/>
    </location>
</feature>
<feature type="compositionally biased region" description="Low complexity" evidence="1">
    <location>
        <begin position="159"/>
        <end position="168"/>
    </location>
</feature>
<evidence type="ECO:0000256" key="1">
    <source>
        <dbReference type="SAM" id="MobiDB-lite"/>
    </source>
</evidence>
<reference evidence="2" key="1">
    <citation type="submission" date="2020-05" db="EMBL/GenBank/DDBJ databases">
        <title>WGS assembly of Panicum virgatum.</title>
        <authorList>
            <person name="Lovell J.T."/>
            <person name="Jenkins J."/>
            <person name="Shu S."/>
            <person name="Juenger T.E."/>
            <person name="Schmutz J."/>
        </authorList>
    </citation>
    <scope>NUCLEOTIDE SEQUENCE</scope>
    <source>
        <strain evidence="2">AP13</strain>
    </source>
</reference>
<sequence>MEPEPEREHEDAHAAAHVERSRWRRGAPRRPGIRRAPPLTSIPPRARRPPSGRRSRKRRREPRRPLLPAVQPPCSSDARALAGGRCSAPPPPWLLLCSAPPRPGRRRERGWAAGEGGGAPPRAGPVLGTLPASVPAAVATRMGELHPWPCSWARPRAQRGPSSPASRALRSRGERGRPPRAPSERPARGWPKRWERVKESDGGGEERMAEGMRIRCSNCTCSCAADTWAPRRMGPHVSGTTARAVTAPDLRRGGGDGRGRRREKIK</sequence>
<proteinExistence type="predicted"/>
<dbReference type="Proteomes" id="UP000823388">
    <property type="component" value="Chromosome 4N"/>
</dbReference>
<feature type="compositionally biased region" description="Basic and acidic residues" evidence="1">
    <location>
        <begin position="1"/>
        <end position="21"/>
    </location>
</feature>
<feature type="region of interest" description="Disordered" evidence="1">
    <location>
        <begin position="1"/>
        <end position="128"/>
    </location>
</feature>
<name>A0A8T0T6A1_PANVG</name>
<feature type="region of interest" description="Disordered" evidence="1">
    <location>
        <begin position="147"/>
        <end position="210"/>
    </location>
</feature>
<dbReference type="AlphaFoldDB" id="A0A8T0T6A1"/>
<feature type="compositionally biased region" description="Basic and acidic residues" evidence="1">
    <location>
        <begin position="171"/>
        <end position="210"/>
    </location>
</feature>
<organism evidence="2 3">
    <name type="scientific">Panicum virgatum</name>
    <name type="common">Blackwell switchgrass</name>
    <dbReference type="NCBI Taxonomy" id="38727"/>
    <lineage>
        <taxon>Eukaryota</taxon>
        <taxon>Viridiplantae</taxon>
        <taxon>Streptophyta</taxon>
        <taxon>Embryophyta</taxon>
        <taxon>Tracheophyta</taxon>
        <taxon>Spermatophyta</taxon>
        <taxon>Magnoliopsida</taxon>
        <taxon>Liliopsida</taxon>
        <taxon>Poales</taxon>
        <taxon>Poaceae</taxon>
        <taxon>PACMAD clade</taxon>
        <taxon>Panicoideae</taxon>
        <taxon>Panicodae</taxon>
        <taxon>Paniceae</taxon>
        <taxon>Panicinae</taxon>
        <taxon>Panicum</taxon>
        <taxon>Panicum sect. Hiantes</taxon>
    </lineage>
</organism>
<keyword evidence="3" id="KW-1185">Reference proteome</keyword>
<gene>
    <name evidence="2" type="ORF">PVAP13_4NG144819</name>
</gene>
<feature type="compositionally biased region" description="Basic residues" evidence="1">
    <location>
        <begin position="45"/>
        <end position="62"/>
    </location>
</feature>
<dbReference type="EMBL" id="CM029044">
    <property type="protein sequence ID" value="KAG2605178.1"/>
    <property type="molecule type" value="Genomic_DNA"/>
</dbReference>
<evidence type="ECO:0000313" key="3">
    <source>
        <dbReference type="Proteomes" id="UP000823388"/>
    </source>
</evidence>
<feature type="compositionally biased region" description="Basic residues" evidence="1">
    <location>
        <begin position="22"/>
        <end position="33"/>
    </location>
</feature>
<protein>
    <submittedName>
        <fullName evidence="2">Uncharacterized protein</fullName>
    </submittedName>
</protein>
<feature type="compositionally biased region" description="Basic and acidic residues" evidence="1">
    <location>
        <begin position="249"/>
        <end position="258"/>
    </location>
</feature>
<accession>A0A8T0T6A1</accession>
<comment type="caution">
    <text evidence="2">The sequence shown here is derived from an EMBL/GenBank/DDBJ whole genome shotgun (WGS) entry which is preliminary data.</text>
</comment>